<dbReference type="OrthoDB" id="9778690at2"/>
<proteinExistence type="predicted"/>
<dbReference type="Proteomes" id="UP000176101">
    <property type="component" value="Unassembled WGS sequence"/>
</dbReference>
<dbReference type="Pfam" id="PF08659">
    <property type="entry name" value="KR"/>
    <property type="match status" value="1"/>
</dbReference>
<gene>
    <name evidence="4" type="ORF">AN216_00185</name>
</gene>
<feature type="non-terminal residue" evidence="4">
    <location>
        <position position="109"/>
    </location>
</feature>
<dbReference type="RefSeq" id="WP_139140804.1">
    <property type="nucleotide sequence ID" value="NZ_LJGU01000041.1"/>
</dbReference>
<dbReference type="InterPro" id="IPR036291">
    <property type="entry name" value="NAD(P)-bd_dom_sf"/>
</dbReference>
<feature type="non-terminal residue" evidence="4">
    <location>
        <position position="1"/>
    </location>
</feature>
<dbReference type="InterPro" id="IPR050091">
    <property type="entry name" value="PKS_NRPS_Biosynth_Enz"/>
</dbReference>
<dbReference type="AlphaFoldDB" id="A0A1E7KRL8"/>
<evidence type="ECO:0000256" key="1">
    <source>
        <dbReference type="ARBA" id="ARBA00022679"/>
    </source>
</evidence>
<dbReference type="Gene3D" id="3.40.50.720">
    <property type="entry name" value="NAD(P)-binding Rossmann-like Domain"/>
    <property type="match status" value="1"/>
</dbReference>
<dbReference type="GO" id="GO:0006633">
    <property type="term" value="P:fatty acid biosynthetic process"/>
    <property type="evidence" value="ECO:0007669"/>
    <property type="project" value="TreeGrafter"/>
</dbReference>
<dbReference type="Gene3D" id="3.90.180.10">
    <property type="entry name" value="Medium-chain alcohol dehydrogenases, catalytic domain"/>
    <property type="match status" value="1"/>
</dbReference>
<evidence type="ECO:0000313" key="4">
    <source>
        <dbReference type="EMBL" id="OEV06592.1"/>
    </source>
</evidence>
<dbReference type="SUPFAM" id="SSF51735">
    <property type="entry name" value="NAD(P)-binding Rossmann-fold domains"/>
    <property type="match status" value="1"/>
</dbReference>
<keyword evidence="5" id="KW-1185">Reference proteome</keyword>
<evidence type="ECO:0000259" key="3">
    <source>
        <dbReference type="Pfam" id="PF08659"/>
    </source>
</evidence>
<comment type="caution">
    <text evidence="4">The sequence shown here is derived from an EMBL/GenBank/DDBJ whole genome shotgun (WGS) entry which is preliminary data.</text>
</comment>
<evidence type="ECO:0000256" key="2">
    <source>
        <dbReference type="ARBA" id="ARBA00023268"/>
    </source>
</evidence>
<keyword evidence="2" id="KW-0511">Multifunctional enzyme</keyword>
<dbReference type="PANTHER" id="PTHR43775">
    <property type="entry name" value="FATTY ACID SYNTHASE"/>
    <property type="match status" value="1"/>
</dbReference>
<accession>A0A1E7KRL8</accession>
<feature type="domain" description="Ketoreductase (KR)" evidence="3">
    <location>
        <begin position="47"/>
        <end position="108"/>
    </location>
</feature>
<dbReference type="InterPro" id="IPR013968">
    <property type="entry name" value="PKS_KR"/>
</dbReference>
<keyword evidence="1" id="KW-0808">Transferase</keyword>
<dbReference type="PANTHER" id="PTHR43775:SF51">
    <property type="entry name" value="INACTIVE PHENOLPHTHIOCEROL SYNTHESIS POLYKETIDE SYNTHASE TYPE I PKS1-RELATED"/>
    <property type="match status" value="1"/>
</dbReference>
<dbReference type="GO" id="GO:0004312">
    <property type="term" value="F:fatty acid synthase activity"/>
    <property type="evidence" value="ECO:0007669"/>
    <property type="project" value="TreeGrafter"/>
</dbReference>
<organism evidence="4 5">
    <name type="scientific">Streptomyces oceani</name>
    <dbReference type="NCBI Taxonomy" id="1075402"/>
    <lineage>
        <taxon>Bacteria</taxon>
        <taxon>Bacillati</taxon>
        <taxon>Actinomycetota</taxon>
        <taxon>Actinomycetes</taxon>
        <taxon>Kitasatosporales</taxon>
        <taxon>Streptomycetaceae</taxon>
        <taxon>Streptomyces</taxon>
    </lineage>
</organism>
<name>A0A1E7KRL8_9ACTN</name>
<protein>
    <recommendedName>
        <fullName evidence="3">Ketoreductase (KR) domain-containing protein</fullName>
    </recommendedName>
</protein>
<dbReference type="EMBL" id="LJGU01000041">
    <property type="protein sequence ID" value="OEV06592.1"/>
    <property type="molecule type" value="Genomic_DNA"/>
</dbReference>
<reference evidence="4 5" key="1">
    <citation type="journal article" date="2016" name="Front. Microbiol.">
        <title>Comparative Genomics Analysis of Streptomyces Species Reveals Their Adaptation to the Marine Environment and Their Diversity at the Genomic Level.</title>
        <authorList>
            <person name="Tian X."/>
            <person name="Zhang Z."/>
            <person name="Yang T."/>
            <person name="Chen M."/>
            <person name="Li J."/>
            <person name="Chen F."/>
            <person name="Yang J."/>
            <person name="Li W."/>
            <person name="Zhang B."/>
            <person name="Zhang Z."/>
            <person name="Wu J."/>
            <person name="Zhang C."/>
            <person name="Long L."/>
            <person name="Xiao J."/>
        </authorList>
    </citation>
    <scope>NUCLEOTIDE SEQUENCE [LARGE SCALE GENOMIC DNA]</scope>
    <source>
        <strain evidence="4 5">SCSIO 02100</strain>
    </source>
</reference>
<sequence>FESGVLAPLSVAAWDVRQAPEAFRFLSQARHVGKVVLTVPVPLDPAGAVLVTGGTAGLGAVVARHLVVERGVRHVVLASRRGVESPGAEELAAELREHGASVSVEACDA</sequence>
<evidence type="ECO:0000313" key="5">
    <source>
        <dbReference type="Proteomes" id="UP000176101"/>
    </source>
</evidence>